<keyword evidence="1" id="KW-0175">Coiled coil</keyword>
<dbReference type="Proteomes" id="UP001174997">
    <property type="component" value="Unassembled WGS sequence"/>
</dbReference>
<feature type="compositionally biased region" description="Acidic residues" evidence="2">
    <location>
        <begin position="142"/>
        <end position="159"/>
    </location>
</feature>
<dbReference type="Pfam" id="PF12511">
    <property type="entry name" value="DUF3716"/>
    <property type="match status" value="1"/>
</dbReference>
<organism evidence="3 4">
    <name type="scientific">Cercophora samala</name>
    <dbReference type="NCBI Taxonomy" id="330535"/>
    <lineage>
        <taxon>Eukaryota</taxon>
        <taxon>Fungi</taxon>
        <taxon>Dikarya</taxon>
        <taxon>Ascomycota</taxon>
        <taxon>Pezizomycotina</taxon>
        <taxon>Sordariomycetes</taxon>
        <taxon>Sordariomycetidae</taxon>
        <taxon>Sordariales</taxon>
        <taxon>Lasiosphaeriaceae</taxon>
        <taxon>Cercophora</taxon>
    </lineage>
</organism>
<reference evidence="3" key="1">
    <citation type="submission" date="2023-06" db="EMBL/GenBank/DDBJ databases">
        <title>Genome-scale phylogeny and comparative genomics of the fungal order Sordariales.</title>
        <authorList>
            <consortium name="Lawrence Berkeley National Laboratory"/>
            <person name="Hensen N."/>
            <person name="Bonometti L."/>
            <person name="Westerberg I."/>
            <person name="Brannstrom I.O."/>
            <person name="Guillou S."/>
            <person name="Cros-Aarteil S."/>
            <person name="Calhoun S."/>
            <person name="Haridas S."/>
            <person name="Kuo A."/>
            <person name="Mondo S."/>
            <person name="Pangilinan J."/>
            <person name="Riley R."/>
            <person name="Labutti K."/>
            <person name="Andreopoulos B."/>
            <person name="Lipzen A."/>
            <person name="Chen C."/>
            <person name="Yanf M."/>
            <person name="Daum C."/>
            <person name="Ng V."/>
            <person name="Clum A."/>
            <person name="Steindorff A."/>
            <person name="Ohm R."/>
            <person name="Martin F."/>
            <person name="Silar P."/>
            <person name="Natvig D."/>
            <person name="Lalanne C."/>
            <person name="Gautier V."/>
            <person name="Ament-Velasquez S.L."/>
            <person name="Kruys A."/>
            <person name="Hutchinson M.I."/>
            <person name="Powell A.J."/>
            <person name="Barry K."/>
            <person name="Miller A.N."/>
            <person name="Grigoriev I.V."/>
            <person name="Debuchy R."/>
            <person name="Gladieux P."/>
            <person name="Thoren M.H."/>
            <person name="Johannesson H."/>
        </authorList>
    </citation>
    <scope>NUCLEOTIDE SEQUENCE</scope>
    <source>
        <strain evidence="3">CBS 307.81</strain>
    </source>
</reference>
<protein>
    <submittedName>
        <fullName evidence="3">Uncharacterized protein</fullName>
    </submittedName>
</protein>
<evidence type="ECO:0000313" key="4">
    <source>
        <dbReference type="Proteomes" id="UP001174997"/>
    </source>
</evidence>
<accession>A0AA39ZIX3</accession>
<evidence type="ECO:0000256" key="1">
    <source>
        <dbReference type="SAM" id="Coils"/>
    </source>
</evidence>
<evidence type="ECO:0000256" key="2">
    <source>
        <dbReference type="SAM" id="MobiDB-lite"/>
    </source>
</evidence>
<sequence length="394" mass="44814">MSPANSNSRDGILPPHQPLPNENFLFVRRILTAKIDADITRAAVSGRALCDDLLRLKRAHDKARHEYKKAKRRYHSKQRDYLANIDMCYNSIGKEVAQVAITGIKGLESLQLSWDEIERRISHQLLSLPANEEIEPPVLGDTSDEPGTDEDDSEEDDSDANIGHDENVNQEKQKASDMDNLHALHLQIINERHSRQQDPSVLEPDVLDFEDDSPSRQLLSDYRINAETLDSRDLQPRIEDPRLRRRRARAPRQSTTGAILEQEAVQKLFEARYSKEKVMRSVLGGKRNLAWSILQLPYVRPAKLRGRTFYPGGVENPDDKRTYNWDRTSNVIAAIAQTRGQVAPRPCTRCIQGYGPFTECVITDSLRGGVCCANCNFNDKATWCSFRRVGRDIE</sequence>
<comment type="caution">
    <text evidence="3">The sequence shown here is derived from an EMBL/GenBank/DDBJ whole genome shotgun (WGS) entry which is preliminary data.</text>
</comment>
<dbReference type="AlphaFoldDB" id="A0AA39ZIX3"/>
<evidence type="ECO:0000313" key="3">
    <source>
        <dbReference type="EMBL" id="KAK0671901.1"/>
    </source>
</evidence>
<feature type="region of interest" description="Disordered" evidence="2">
    <location>
        <begin position="128"/>
        <end position="164"/>
    </location>
</feature>
<proteinExistence type="predicted"/>
<keyword evidence="4" id="KW-1185">Reference proteome</keyword>
<dbReference type="InterPro" id="IPR022190">
    <property type="entry name" value="DUF3716"/>
</dbReference>
<gene>
    <name evidence="3" type="ORF">QBC41DRAFT_42409</name>
</gene>
<dbReference type="EMBL" id="JAULSY010000017">
    <property type="protein sequence ID" value="KAK0671901.1"/>
    <property type="molecule type" value="Genomic_DNA"/>
</dbReference>
<name>A0AA39ZIX3_9PEZI</name>
<feature type="coiled-coil region" evidence="1">
    <location>
        <begin position="53"/>
        <end position="80"/>
    </location>
</feature>